<reference evidence="2 3" key="1">
    <citation type="journal article" date="2024" name="Ann. Entomol. Soc. Am.">
        <title>Genomic analyses of the southern and eastern yellowjacket wasps (Hymenoptera: Vespidae) reveal evolutionary signatures of social life.</title>
        <authorList>
            <person name="Catto M.A."/>
            <person name="Caine P.B."/>
            <person name="Orr S.E."/>
            <person name="Hunt B.G."/>
            <person name="Goodisman M.A.D."/>
        </authorList>
    </citation>
    <scope>NUCLEOTIDE SEQUENCE [LARGE SCALE GENOMIC DNA]</scope>
    <source>
        <strain evidence="2">233</strain>
        <tissue evidence="2">Head and thorax</tissue>
    </source>
</reference>
<dbReference type="AlphaFoldDB" id="A0ABD2BSX5"/>
<feature type="compositionally biased region" description="Basic and acidic residues" evidence="1">
    <location>
        <begin position="99"/>
        <end position="109"/>
    </location>
</feature>
<feature type="region of interest" description="Disordered" evidence="1">
    <location>
        <begin position="198"/>
        <end position="228"/>
    </location>
</feature>
<feature type="compositionally biased region" description="Acidic residues" evidence="1">
    <location>
        <begin position="129"/>
        <end position="153"/>
    </location>
</feature>
<protein>
    <submittedName>
        <fullName evidence="2">Uncharacterized protein</fullName>
    </submittedName>
</protein>
<organism evidence="2 3">
    <name type="scientific">Vespula squamosa</name>
    <name type="common">Southern yellow jacket</name>
    <name type="synonym">Wasp</name>
    <dbReference type="NCBI Taxonomy" id="30214"/>
    <lineage>
        <taxon>Eukaryota</taxon>
        <taxon>Metazoa</taxon>
        <taxon>Ecdysozoa</taxon>
        <taxon>Arthropoda</taxon>
        <taxon>Hexapoda</taxon>
        <taxon>Insecta</taxon>
        <taxon>Pterygota</taxon>
        <taxon>Neoptera</taxon>
        <taxon>Endopterygota</taxon>
        <taxon>Hymenoptera</taxon>
        <taxon>Apocrita</taxon>
        <taxon>Aculeata</taxon>
        <taxon>Vespoidea</taxon>
        <taxon>Vespidae</taxon>
        <taxon>Vespinae</taxon>
        <taxon>Vespula</taxon>
    </lineage>
</organism>
<feature type="region of interest" description="Disordered" evidence="1">
    <location>
        <begin position="1"/>
        <end position="20"/>
    </location>
</feature>
<dbReference type="EMBL" id="JAUDFV010000056">
    <property type="protein sequence ID" value="KAL2735879.1"/>
    <property type="molecule type" value="Genomic_DNA"/>
</dbReference>
<gene>
    <name evidence="2" type="ORF">V1478_002563</name>
</gene>
<name>A0ABD2BSX5_VESSQ</name>
<proteinExistence type="predicted"/>
<evidence type="ECO:0000256" key="1">
    <source>
        <dbReference type="SAM" id="MobiDB-lite"/>
    </source>
</evidence>
<dbReference type="Proteomes" id="UP001607302">
    <property type="component" value="Unassembled WGS sequence"/>
</dbReference>
<feature type="compositionally biased region" description="Acidic residues" evidence="1">
    <location>
        <begin position="198"/>
        <end position="219"/>
    </location>
</feature>
<accession>A0ABD2BSX5</accession>
<evidence type="ECO:0000313" key="2">
    <source>
        <dbReference type="EMBL" id="KAL2735879.1"/>
    </source>
</evidence>
<evidence type="ECO:0000313" key="3">
    <source>
        <dbReference type="Proteomes" id="UP001607302"/>
    </source>
</evidence>
<comment type="caution">
    <text evidence="2">The sequence shown here is derived from an EMBL/GenBank/DDBJ whole genome shotgun (WGS) entry which is preliminary data.</text>
</comment>
<keyword evidence="3" id="KW-1185">Reference proteome</keyword>
<sequence length="228" mass="25488">MTPSPPYGVTAPTDSGSLFAGTLVHSGRQRSEEGRIIPKLYESRPLLSGPRIDRIRIYLSTRFENPKPPPLPPCPPSPPSPPLLVVRGLLLVPRYSAYRPEKPPREKENLLTAFADTFNREELHPTFTNDDEGDDDDDDDDEDDYDDDDDDDVGMLSSCNESLPPQLPSPIPPSNRSLTIGSDSKDFLIQSNRVLLDAVEEEEKEEEEELKEMVEEEDRREEVGGGGE</sequence>
<feature type="region of interest" description="Disordered" evidence="1">
    <location>
        <begin position="97"/>
        <end position="183"/>
    </location>
</feature>